<dbReference type="Proteomes" id="UP000292052">
    <property type="component" value="Unassembled WGS sequence"/>
</dbReference>
<dbReference type="InterPro" id="IPR032675">
    <property type="entry name" value="LRR_dom_sf"/>
</dbReference>
<proteinExistence type="predicted"/>
<evidence type="ECO:0000256" key="1">
    <source>
        <dbReference type="ARBA" id="ARBA00022729"/>
    </source>
</evidence>
<gene>
    <name evidence="2" type="ORF">BDFB_007481</name>
</gene>
<dbReference type="InterPro" id="IPR001611">
    <property type="entry name" value="Leu-rich_rpt"/>
</dbReference>
<reference evidence="2 3" key="1">
    <citation type="submission" date="2017-03" db="EMBL/GenBank/DDBJ databases">
        <title>Genome of the blue death feigning beetle - Asbolus verrucosus.</title>
        <authorList>
            <person name="Rider S.D."/>
        </authorList>
    </citation>
    <scope>NUCLEOTIDE SEQUENCE [LARGE SCALE GENOMIC DNA]</scope>
    <source>
        <strain evidence="2">Butters</strain>
        <tissue evidence="2">Head and leg muscle</tissue>
    </source>
</reference>
<dbReference type="OrthoDB" id="676979at2759"/>
<dbReference type="PANTHER" id="PTHR24373:SF275">
    <property type="entry name" value="TIR DOMAIN-CONTAINING PROTEIN"/>
    <property type="match status" value="1"/>
</dbReference>
<dbReference type="Gene3D" id="3.80.10.10">
    <property type="entry name" value="Ribonuclease Inhibitor"/>
    <property type="match status" value="1"/>
</dbReference>
<organism evidence="2 3">
    <name type="scientific">Asbolus verrucosus</name>
    <name type="common">Desert ironclad beetle</name>
    <dbReference type="NCBI Taxonomy" id="1661398"/>
    <lineage>
        <taxon>Eukaryota</taxon>
        <taxon>Metazoa</taxon>
        <taxon>Ecdysozoa</taxon>
        <taxon>Arthropoda</taxon>
        <taxon>Hexapoda</taxon>
        <taxon>Insecta</taxon>
        <taxon>Pterygota</taxon>
        <taxon>Neoptera</taxon>
        <taxon>Endopterygota</taxon>
        <taxon>Coleoptera</taxon>
        <taxon>Polyphaga</taxon>
        <taxon>Cucujiformia</taxon>
        <taxon>Tenebrionidae</taxon>
        <taxon>Pimeliinae</taxon>
        <taxon>Asbolus</taxon>
    </lineage>
</organism>
<dbReference type="SUPFAM" id="SSF52058">
    <property type="entry name" value="L domain-like"/>
    <property type="match status" value="1"/>
</dbReference>
<evidence type="ECO:0000313" key="2">
    <source>
        <dbReference type="EMBL" id="RZB49875.1"/>
    </source>
</evidence>
<comment type="caution">
    <text evidence="2">The sequence shown here is derived from an EMBL/GenBank/DDBJ whole genome shotgun (WGS) entry which is preliminary data.</text>
</comment>
<protein>
    <submittedName>
        <fullName evidence="2">LRR 8 domain containing protein</fullName>
    </submittedName>
</protein>
<dbReference type="Pfam" id="PF13855">
    <property type="entry name" value="LRR_8"/>
    <property type="match status" value="1"/>
</dbReference>
<evidence type="ECO:0000313" key="3">
    <source>
        <dbReference type="Proteomes" id="UP000292052"/>
    </source>
</evidence>
<dbReference type="InterPro" id="IPR050328">
    <property type="entry name" value="Dev_Immune_Receptor"/>
</dbReference>
<dbReference type="PANTHER" id="PTHR24373">
    <property type="entry name" value="SLIT RELATED LEUCINE-RICH REPEAT NEURONAL PROTEIN"/>
    <property type="match status" value="1"/>
</dbReference>
<keyword evidence="1" id="KW-0732">Signal</keyword>
<sequence>MLIPSVKNLRLDFYRNDGTVTLTKDVFANCDNLEELILVFDHGEPEITAPDAFEKLPNLKKLAIQDYNITLLTENSLKKLINIILLKNIEEIDAKVFENFNNLKEIAIVNNRKLTHLTNNLFKNVPKLKKLSLFRNRFQNLTWDEFEGLSSLEELNIFGNRITSFNADKIATYLPNLQSLSIKDNPLSCKQREVFVEKLKAKLSNLEDVSFKVDSGYYDSCEQED</sequence>
<dbReference type="AlphaFoldDB" id="A0A482VDG7"/>
<dbReference type="EMBL" id="QDEB01111422">
    <property type="protein sequence ID" value="RZB49875.1"/>
    <property type="molecule type" value="Genomic_DNA"/>
</dbReference>
<accession>A0A482VDG7</accession>
<name>A0A482VDG7_ASBVE</name>
<keyword evidence="3" id="KW-1185">Reference proteome</keyword>